<name>A0AAW7Z9D3_9FIRM</name>
<evidence type="ECO:0000313" key="4">
    <source>
        <dbReference type="EMBL" id="MDO7786353.1"/>
    </source>
</evidence>
<protein>
    <submittedName>
        <fullName evidence="4">Precorrin-6A reductase</fullName>
        <ecNumber evidence="4">1.3.1.54</ecNumber>
    </submittedName>
</protein>
<dbReference type="EMBL" id="JARPTC010000004">
    <property type="protein sequence ID" value="MDO7786353.1"/>
    <property type="molecule type" value="Genomic_DNA"/>
</dbReference>
<accession>A0AAW7Z9D3</accession>
<dbReference type="Pfam" id="PF02571">
    <property type="entry name" value="CbiJ"/>
    <property type="match status" value="1"/>
</dbReference>
<dbReference type="GO" id="GO:0009236">
    <property type="term" value="P:cobalamin biosynthetic process"/>
    <property type="evidence" value="ECO:0007669"/>
    <property type="project" value="UniProtKB-KW"/>
</dbReference>
<evidence type="ECO:0000256" key="3">
    <source>
        <dbReference type="ARBA" id="ARBA00023002"/>
    </source>
</evidence>
<gene>
    <name evidence="4" type="primary">cobK</name>
    <name evidence="4" type="ORF">P6N53_03860</name>
</gene>
<dbReference type="AlphaFoldDB" id="A0AAW7Z9D3"/>
<dbReference type="EC" id="1.3.1.54" evidence="4"/>
<dbReference type="PROSITE" id="PS51014">
    <property type="entry name" value="COBK_CBIJ"/>
    <property type="match status" value="1"/>
</dbReference>
<evidence type="ECO:0000256" key="1">
    <source>
        <dbReference type="ARBA" id="ARBA00004953"/>
    </source>
</evidence>
<evidence type="ECO:0000256" key="2">
    <source>
        <dbReference type="ARBA" id="ARBA00022573"/>
    </source>
</evidence>
<dbReference type="NCBIfam" id="TIGR00715">
    <property type="entry name" value="precor6x_red"/>
    <property type="match status" value="1"/>
</dbReference>
<keyword evidence="2" id="KW-0169">Cobalamin biosynthesis</keyword>
<dbReference type="Proteomes" id="UP001172911">
    <property type="component" value="Unassembled WGS sequence"/>
</dbReference>
<comment type="pathway">
    <text evidence="1">Cofactor biosynthesis; adenosylcobalamin biosynthesis.</text>
</comment>
<reference evidence="4" key="1">
    <citation type="journal article" date="2023" name="J. Hazard. Mater.">
        <title>Anaerobic biodegradation of pyrene and benzo[a]pyrene by a new sulfate-reducing Desulforamulus aquiferis strain DSA.</title>
        <authorList>
            <person name="Zhang Z."/>
            <person name="Sun J."/>
            <person name="Gong X."/>
            <person name="Wang C."/>
            <person name="Wang H."/>
        </authorList>
    </citation>
    <scope>NUCLEOTIDE SEQUENCE</scope>
    <source>
        <strain evidence="4">DSA</strain>
    </source>
</reference>
<dbReference type="RefSeq" id="WP_304541323.1">
    <property type="nucleotide sequence ID" value="NZ_JARPTC010000004.1"/>
</dbReference>
<evidence type="ECO:0000313" key="5">
    <source>
        <dbReference type="Proteomes" id="UP001172911"/>
    </source>
</evidence>
<dbReference type="PANTHER" id="PTHR36925:SF1">
    <property type="entry name" value="COBALT-PRECORRIN-6A REDUCTASE"/>
    <property type="match status" value="1"/>
</dbReference>
<dbReference type="InterPro" id="IPR003723">
    <property type="entry name" value="Precorrin-6x_reduct"/>
</dbReference>
<comment type="caution">
    <text evidence="4">The sequence shown here is derived from an EMBL/GenBank/DDBJ whole genome shotgun (WGS) entry which is preliminary data.</text>
</comment>
<reference evidence="4" key="2">
    <citation type="submission" date="2023-03" db="EMBL/GenBank/DDBJ databases">
        <authorList>
            <person name="Zhang Z."/>
        </authorList>
    </citation>
    <scope>NUCLEOTIDE SEQUENCE</scope>
    <source>
        <strain evidence="4">DSA</strain>
    </source>
</reference>
<keyword evidence="5" id="KW-1185">Reference proteome</keyword>
<dbReference type="PANTHER" id="PTHR36925">
    <property type="entry name" value="COBALT-PRECORRIN-6A REDUCTASE"/>
    <property type="match status" value="1"/>
</dbReference>
<sequence>MILVLAGTQEGRITAELLQQSGFMVKVSTVTGYGAELLKKQGVNNLLTGQLDEQALIRQLRDGIELLVDATHPFAVIGSKTAIAAANEVGIPYLRLERPRESLPQDPLVIYVESLEESLMAAHNLGKKVWFSTLGGKNMRLLYEAAKGFGARLVVRVLPERQSLNTCFELDIKPSEIIALQGPCSLEVNKALYGQYGAEVVLTKDSGSAGGVKEKVQAAIELGIPIIVWQRPKITYPLMVNTPGEVLAYAKENLGGSLCKRE</sequence>
<organism evidence="4 5">
    <name type="scientific">Desulforamulus aquiferis</name>
    <dbReference type="NCBI Taxonomy" id="1397668"/>
    <lineage>
        <taxon>Bacteria</taxon>
        <taxon>Bacillati</taxon>
        <taxon>Bacillota</taxon>
        <taxon>Clostridia</taxon>
        <taxon>Eubacteriales</taxon>
        <taxon>Peptococcaceae</taxon>
        <taxon>Desulforamulus</taxon>
    </lineage>
</organism>
<proteinExistence type="predicted"/>
<keyword evidence="3 4" id="KW-0560">Oxidoreductase</keyword>
<dbReference type="GO" id="GO:0016994">
    <property type="term" value="F:precorrin-6A reductase activity"/>
    <property type="evidence" value="ECO:0007669"/>
    <property type="project" value="UniProtKB-EC"/>
</dbReference>